<dbReference type="GeneID" id="68105874"/>
<reference evidence="2 3" key="1">
    <citation type="journal article" date="2018" name="BMC Genomics">
        <title>The genome of Naegleria lovaniensis, the basis for a comparative approach to unravel pathogenicity factors of the human pathogenic amoeba N. fowleri.</title>
        <authorList>
            <person name="Liechti N."/>
            <person name="Schurch N."/>
            <person name="Bruggmann R."/>
            <person name="Wittwer M."/>
        </authorList>
    </citation>
    <scope>NUCLEOTIDE SEQUENCE [LARGE SCALE GENOMIC DNA]</scope>
    <source>
        <strain evidence="2 3">ATCC 30569</strain>
    </source>
</reference>
<dbReference type="PROSITE" id="PS50181">
    <property type="entry name" value="FBOX"/>
    <property type="match status" value="1"/>
</dbReference>
<proteinExistence type="predicted"/>
<dbReference type="SMART" id="SM00256">
    <property type="entry name" value="FBOX"/>
    <property type="match status" value="1"/>
</dbReference>
<accession>A0AA88H0I9</accession>
<keyword evidence="3" id="KW-1185">Reference proteome</keyword>
<dbReference type="Pfam" id="PF12937">
    <property type="entry name" value="F-box-like"/>
    <property type="match status" value="1"/>
</dbReference>
<dbReference type="InterPro" id="IPR036047">
    <property type="entry name" value="F-box-like_dom_sf"/>
</dbReference>
<gene>
    <name evidence="2" type="ORF">C9374_013421</name>
</gene>
<evidence type="ECO:0000313" key="2">
    <source>
        <dbReference type="EMBL" id="KAG2391936.1"/>
    </source>
</evidence>
<name>A0AA88H0I9_NAELO</name>
<comment type="caution">
    <text evidence="2">The sequence shown here is derived from an EMBL/GenBank/DDBJ whole genome shotgun (WGS) entry which is preliminary data.</text>
</comment>
<feature type="domain" description="F-box" evidence="1">
    <location>
        <begin position="76"/>
        <end position="122"/>
    </location>
</feature>
<dbReference type="AlphaFoldDB" id="A0AA88H0I9"/>
<dbReference type="Gene3D" id="1.20.1280.50">
    <property type="match status" value="1"/>
</dbReference>
<organism evidence="2 3">
    <name type="scientific">Naegleria lovaniensis</name>
    <name type="common">Amoeba</name>
    <dbReference type="NCBI Taxonomy" id="51637"/>
    <lineage>
        <taxon>Eukaryota</taxon>
        <taxon>Discoba</taxon>
        <taxon>Heterolobosea</taxon>
        <taxon>Tetramitia</taxon>
        <taxon>Eutetramitia</taxon>
        <taxon>Vahlkampfiidae</taxon>
        <taxon>Naegleria</taxon>
    </lineage>
</organism>
<protein>
    <recommendedName>
        <fullName evidence="1">F-box domain-containing protein</fullName>
    </recommendedName>
</protein>
<dbReference type="InterPro" id="IPR001810">
    <property type="entry name" value="F-box_dom"/>
</dbReference>
<dbReference type="Proteomes" id="UP000816034">
    <property type="component" value="Unassembled WGS sequence"/>
</dbReference>
<dbReference type="EMBL" id="PYSW02000006">
    <property type="protein sequence ID" value="KAG2391936.1"/>
    <property type="molecule type" value="Genomic_DNA"/>
</dbReference>
<sequence>MIITTHNPVVYICTPSTCISNINQSFDTSATVLKSYIDRLHSRSGSLDLFLRNLSLQSYGSSVEVKIQSTLSSPTFHFLSELPYELVHQIFLFVDNATLLSVMISCKTLFDITNSSQFWKEKSQHEGLKKGVWDKQLYSLLEGDYCKKYYLNIVARKNCYKVKYSDDKNVIFLREDSTNTNIGFASCAAIYIDASIYSEFSSADIENQDENNIDLLVRLKSTLLKCFTMGIKSVSFLVDVCNCDESQIPHIKHIQNILARLLQNLCRRIGYQKGDHILIINSKTLDGVLHTEDITGTGQTYLKHVIENCRAQYNSSSNFTATVLNVNSITKRENKLRVIAQIALTTGRLNENARFVLYTNSHETCSKIRGQFMKVFPTMDDERIPMINDTSIITSPSHFFKVVTVHFDLFTKDVTLPLRAGCTLQDNNLENEGQPISFTAQLIALGSSLKTEEVVLCSGSSFCFPTKLALKTLIDKRSGRELQENPAIVAKSEAALAKCDILEEADRYCNTALLNAFPSNPTYGRLILNSIPESIRQSNLPIFLKKLLIQEMEPTAVAICKSVERQNKGRFYSDIEIYKPTCVYGVGSQLLCEINDH</sequence>
<evidence type="ECO:0000313" key="3">
    <source>
        <dbReference type="Proteomes" id="UP000816034"/>
    </source>
</evidence>
<evidence type="ECO:0000259" key="1">
    <source>
        <dbReference type="PROSITE" id="PS50181"/>
    </source>
</evidence>
<dbReference type="RefSeq" id="XP_044553830.1">
    <property type="nucleotide sequence ID" value="XM_044689296.1"/>
</dbReference>
<dbReference type="SUPFAM" id="SSF81383">
    <property type="entry name" value="F-box domain"/>
    <property type="match status" value="1"/>
</dbReference>